<sequence length="116" mass="12001">MIGMDTGSGRYVGDAAHLQQSIHCILSTPIGSRVMRREFGSLLPGLIDQPLVGGTVLRVLAASAMALMRWEPRLRISLGGGNAAGQLVIDIEGQLVDGPRRAGLALSVPLAMGGAA</sequence>
<name>A0ABQ6BNL3_9NEIS</name>
<organism evidence="2 3">
    <name type="scientific">Chitiniphilus shinanonensis</name>
    <dbReference type="NCBI Taxonomy" id="553088"/>
    <lineage>
        <taxon>Bacteria</taxon>
        <taxon>Pseudomonadati</taxon>
        <taxon>Pseudomonadota</taxon>
        <taxon>Betaproteobacteria</taxon>
        <taxon>Neisseriales</taxon>
        <taxon>Chitinibacteraceae</taxon>
        <taxon>Chitiniphilus</taxon>
    </lineage>
</organism>
<comment type="caution">
    <text evidence="2">The sequence shown here is derived from an EMBL/GenBank/DDBJ whole genome shotgun (WGS) entry which is preliminary data.</text>
</comment>
<keyword evidence="3" id="KW-1185">Reference proteome</keyword>
<dbReference type="EMBL" id="BSOZ01000005">
    <property type="protein sequence ID" value="GLS03508.1"/>
    <property type="molecule type" value="Genomic_DNA"/>
</dbReference>
<evidence type="ECO:0000313" key="2">
    <source>
        <dbReference type="EMBL" id="GLS03508.1"/>
    </source>
</evidence>
<protein>
    <submittedName>
        <fullName evidence="2">Baseplate assembly protein</fullName>
    </submittedName>
</protein>
<accession>A0ABQ6BNL3</accession>
<dbReference type="Pfam" id="PF04965">
    <property type="entry name" value="GPW_gp25"/>
    <property type="match status" value="1"/>
</dbReference>
<reference evidence="3" key="1">
    <citation type="journal article" date="2019" name="Int. J. Syst. Evol. Microbiol.">
        <title>The Global Catalogue of Microorganisms (GCM) 10K type strain sequencing project: providing services to taxonomists for standard genome sequencing and annotation.</title>
        <authorList>
            <consortium name="The Broad Institute Genomics Platform"/>
            <consortium name="The Broad Institute Genome Sequencing Center for Infectious Disease"/>
            <person name="Wu L."/>
            <person name="Ma J."/>
        </authorList>
    </citation>
    <scope>NUCLEOTIDE SEQUENCE [LARGE SCALE GENOMIC DNA]</scope>
    <source>
        <strain evidence="3">NBRC 104970</strain>
    </source>
</reference>
<dbReference type="SUPFAM" id="SSF160719">
    <property type="entry name" value="gpW/gp25-like"/>
    <property type="match status" value="1"/>
</dbReference>
<proteinExistence type="predicted"/>
<evidence type="ECO:0000313" key="3">
    <source>
        <dbReference type="Proteomes" id="UP001156836"/>
    </source>
</evidence>
<dbReference type="Proteomes" id="UP001156836">
    <property type="component" value="Unassembled WGS sequence"/>
</dbReference>
<dbReference type="Gene3D" id="3.10.450.40">
    <property type="match status" value="1"/>
</dbReference>
<dbReference type="InterPro" id="IPR007048">
    <property type="entry name" value="IraD/Gp25-like"/>
</dbReference>
<evidence type="ECO:0000259" key="1">
    <source>
        <dbReference type="Pfam" id="PF04965"/>
    </source>
</evidence>
<feature type="domain" description="IraD/Gp25-like" evidence="1">
    <location>
        <begin position="15"/>
        <end position="76"/>
    </location>
</feature>
<gene>
    <name evidence="2" type="primary">W</name>
    <name evidence="2" type="ORF">GCM10007860_06520</name>
</gene>